<evidence type="ECO:0000313" key="3">
    <source>
        <dbReference type="Proteomes" id="UP000037982"/>
    </source>
</evidence>
<reference evidence="3" key="1">
    <citation type="submission" date="2015-07" db="EMBL/GenBank/DDBJ databases">
        <authorList>
            <person name="Ju K.-S."/>
            <person name="Doroghazi J.R."/>
            <person name="Metcalf W.W."/>
        </authorList>
    </citation>
    <scope>NUCLEOTIDE SEQUENCE [LARGE SCALE GENOMIC DNA]</scope>
    <source>
        <strain evidence="3">NRRL ISP-5002</strain>
    </source>
</reference>
<proteinExistence type="predicted"/>
<name>A0A0N0GW99_9ACTN</name>
<dbReference type="Proteomes" id="UP000037982">
    <property type="component" value="Unassembled WGS sequence"/>
</dbReference>
<feature type="region of interest" description="Disordered" evidence="1">
    <location>
        <begin position="360"/>
        <end position="425"/>
    </location>
</feature>
<evidence type="ECO:0000256" key="1">
    <source>
        <dbReference type="SAM" id="MobiDB-lite"/>
    </source>
</evidence>
<dbReference type="InterPro" id="IPR025851">
    <property type="entry name" value="SUKH-4"/>
</dbReference>
<dbReference type="Pfam" id="PF14435">
    <property type="entry name" value="SUKH-4"/>
    <property type="match status" value="1"/>
</dbReference>
<dbReference type="AlphaFoldDB" id="A0A0N0GW99"/>
<feature type="region of interest" description="Disordered" evidence="1">
    <location>
        <begin position="821"/>
        <end position="846"/>
    </location>
</feature>
<dbReference type="EMBL" id="LGKG01000175">
    <property type="protein sequence ID" value="KPC59640.1"/>
    <property type="molecule type" value="Genomic_DNA"/>
</dbReference>
<feature type="compositionally biased region" description="Basic and acidic residues" evidence="1">
    <location>
        <begin position="367"/>
        <end position="384"/>
    </location>
</feature>
<keyword evidence="3" id="KW-1185">Reference proteome</keyword>
<gene>
    <name evidence="2" type="ORF">ADL29_33620</name>
</gene>
<dbReference type="PATRIC" id="fig|66876.3.peg.7406"/>
<feature type="compositionally biased region" description="Basic and acidic residues" evidence="1">
    <location>
        <begin position="835"/>
        <end position="845"/>
    </location>
</feature>
<feature type="compositionally biased region" description="Basic and acidic residues" evidence="1">
    <location>
        <begin position="392"/>
        <end position="403"/>
    </location>
</feature>
<sequence length="953" mass="101585">MRTMDFRLVGRSSAAQSLVSWLASDAPDDHVRIVTGDPGCGKSWLVSWLVMAADTDARAFIDRSVAPAPPPNAFDLVTEARGRTRREILAEIEESLLPGSAPVDPLPAGVSLPSSALYRAAKRRGTPFTVALLDTALAGRTSLSRASHRLLEEELLSLVRPGGVTRKRLDNGAEPLRLLLDLPRAEAEHLVRRAKLPAHALVDLDSAAFAPDRAAFRQWVTGLLRVEGSVYGGEGDAAKAAANATAEAVTRSAWPNFLLAETLSMDLRARDEPWPPDASEPLPTSLEGAWRFFLSSFGEAADDVELALTPVVLAEGETGMPLSLAARAVSALRGQPVSEEALGRVVGAAAAYVAEEFMMTADGTEPTPERAPEPTTEQTDHGEAAYHGGTAGHDESADHDGPTDHNGPAGPHPSDAESAPGAGAGRVRHLRLRDNALAAAARRSYGSRLPGLQRKIATALAPSAVLSAAERTSAGAEPLSPEARYVLGPGLAHAAAGGVLDEWLADPALAFLADLPSFEDADDEAGSAAGPSPHARRQTLRQAHRLYVGPRTGHVSEHASRLGLAAAVCGDTELADWLLRSGVPRIWRTHWAHWRPLGAFEPADFDAEWPGPVELCGWRSVEGAEQFCTRSELSGLYQWWALSDGAPVGEATTEPPEVLEEPSKDAGAPSGPLEVVQGEFDPWVGVRPIGEESVDATALVCPEGHVGEVHALSAERALLLGRSGMMLIDTAQGRPGERALPPRARRRIAWRTVDEALYGGVALTREHLSPLFSLIGPPVVAGPERLGPLAALPGTARLLTEVGLPASEIWFEGTDRFVPTLPRIGSESEEEREEADGAGRDDGRPHASVIGYVGDESIQLCVEHGTGRVVMADNGEIVCLVNSSLDAFLRCWTVALKAVVTSNARDEREADEFRDHILRRLGRIDPACTRRAVRGSLTTMWPQLVSDSTYILE</sequence>
<organism evidence="2 3">
    <name type="scientific">Streptomyces chattanoogensis</name>
    <dbReference type="NCBI Taxonomy" id="66876"/>
    <lineage>
        <taxon>Bacteria</taxon>
        <taxon>Bacillati</taxon>
        <taxon>Actinomycetota</taxon>
        <taxon>Actinomycetes</taxon>
        <taxon>Kitasatosporales</taxon>
        <taxon>Streptomycetaceae</taxon>
        <taxon>Streptomyces</taxon>
    </lineage>
</organism>
<comment type="caution">
    <text evidence="2">The sequence shown here is derived from an EMBL/GenBank/DDBJ whole genome shotgun (WGS) entry which is preliminary data.</text>
</comment>
<feature type="region of interest" description="Disordered" evidence="1">
    <location>
        <begin position="649"/>
        <end position="671"/>
    </location>
</feature>
<protein>
    <submittedName>
        <fullName evidence="2">Uncharacterized protein</fullName>
    </submittedName>
</protein>
<evidence type="ECO:0000313" key="2">
    <source>
        <dbReference type="EMBL" id="KPC59640.1"/>
    </source>
</evidence>
<accession>A0A0N0GW99</accession>